<gene>
    <name evidence="4" type="ORF">C1704_01055</name>
</gene>
<dbReference type="InterPro" id="IPR021109">
    <property type="entry name" value="Peptidase_aspartic_dom_sf"/>
</dbReference>
<dbReference type="CDD" id="cd05483">
    <property type="entry name" value="retropepsin_like_bacteria"/>
    <property type="match status" value="1"/>
</dbReference>
<dbReference type="InterPro" id="IPR011969">
    <property type="entry name" value="Clan_AA_Asp_peptidase_C"/>
</dbReference>
<feature type="signal peptide" evidence="2">
    <location>
        <begin position="1"/>
        <end position="19"/>
    </location>
</feature>
<dbReference type="EMBL" id="PSNX01000001">
    <property type="protein sequence ID" value="PPE68094.1"/>
    <property type="molecule type" value="Genomic_DNA"/>
</dbReference>
<keyword evidence="2" id="KW-0732">Signal</keyword>
<protein>
    <submittedName>
        <fullName evidence="4">TIGR02281 family clan AA aspartic protease</fullName>
    </submittedName>
</protein>
<evidence type="ECO:0000313" key="4">
    <source>
        <dbReference type="EMBL" id="PPE68094.1"/>
    </source>
</evidence>
<dbReference type="NCBIfam" id="TIGR02281">
    <property type="entry name" value="clan_AA_DTGA"/>
    <property type="match status" value="1"/>
</dbReference>
<evidence type="ECO:0000256" key="1">
    <source>
        <dbReference type="ARBA" id="ARBA00022801"/>
    </source>
</evidence>
<reference evidence="4 5" key="1">
    <citation type="submission" date="2018-02" db="EMBL/GenBank/DDBJ databases">
        <title>Reclassifiation of [Polyangium] brachysporum DSM 7029 as Guopingzhaonella breviflexa gen. nov., sp. nov., a member of the family Comamonadaceae.</title>
        <authorList>
            <person name="Tang B."/>
        </authorList>
    </citation>
    <scope>NUCLEOTIDE SEQUENCE [LARGE SCALE GENOMIC DNA]</scope>
    <source>
        <strain evidence="4 5">BCRC 80649</strain>
    </source>
</reference>
<evidence type="ECO:0000313" key="5">
    <source>
        <dbReference type="Proteomes" id="UP000238605"/>
    </source>
</evidence>
<evidence type="ECO:0000256" key="2">
    <source>
        <dbReference type="SAM" id="SignalP"/>
    </source>
</evidence>
<dbReference type="Pfam" id="PF13975">
    <property type="entry name" value="gag-asp_proteas"/>
    <property type="match status" value="1"/>
</dbReference>
<evidence type="ECO:0000259" key="3">
    <source>
        <dbReference type="PROSITE" id="PS50175"/>
    </source>
</evidence>
<dbReference type="InterPro" id="IPR034122">
    <property type="entry name" value="Retropepsin-like_bacterial"/>
</dbReference>
<comment type="caution">
    <text evidence="4">The sequence shown here is derived from an EMBL/GenBank/DDBJ whole genome shotgun (WGS) entry which is preliminary data.</text>
</comment>
<accession>A0A2S5SZB9</accession>
<organism evidence="4 5">
    <name type="scientific">Caldimonas caldifontis</name>
    <dbReference type="NCBI Taxonomy" id="1452508"/>
    <lineage>
        <taxon>Bacteria</taxon>
        <taxon>Pseudomonadati</taxon>
        <taxon>Pseudomonadota</taxon>
        <taxon>Betaproteobacteria</taxon>
        <taxon>Burkholderiales</taxon>
        <taxon>Sphaerotilaceae</taxon>
        <taxon>Caldimonas</taxon>
    </lineage>
</organism>
<dbReference type="AlphaFoldDB" id="A0A2S5SZB9"/>
<dbReference type="PROSITE" id="PS50175">
    <property type="entry name" value="ASP_PROT_RETROV"/>
    <property type="match status" value="1"/>
</dbReference>
<dbReference type="OrthoDB" id="185963at2"/>
<dbReference type="InterPro" id="IPR001995">
    <property type="entry name" value="Peptidase_A2_cat"/>
</dbReference>
<dbReference type="GO" id="GO:0004190">
    <property type="term" value="F:aspartic-type endopeptidase activity"/>
    <property type="evidence" value="ECO:0007669"/>
    <property type="project" value="InterPro"/>
</dbReference>
<dbReference type="RefSeq" id="WP_104300110.1">
    <property type="nucleotide sequence ID" value="NZ_PSNX01000001.1"/>
</dbReference>
<dbReference type="SUPFAM" id="SSF50630">
    <property type="entry name" value="Acid proteases"/>
    <property type="match status" value="1"/>
</dbReference>
<dbReference type="GO" id="GO:0006508">
    <property type="term" value="P:proteolysis"/>
    <property type="evidence" value="ECO:0007669"/>
    <property type="project" value="UniProtKB-KW"/>
</dbReference>
<dbReference type="Gene3D" id="2.40.70.10">
    <property type="entry name" value="Acid Proteases"/>
    <property type="match status" value="1"/>
</dbReference>
<feature type="chain" id="PRO_5015629907" evidence="2">
    <location>
        <begin position="20"/>
        <end position="216"/>
    </location>
</feature>
<dbReference type="Proteomes" id="UP000238605">
    <property type="component" value="Unassembled WGS sequence"/>
</dbReference>
<proteinExistence type="predicted"/>
<keyword evidence="5" id="KW-1185">Reference proteome</keyword>
<sequence>MGRAALLLPALAATLSASAAWGQNVAMTGSMGSKALLVIDGGSPRAVGAGSTVQGVKVLSVSPTHTVVEVAGQRRTVALGASPVNLGGTGASSGGSRIVLSVSSGGHFRAQGSINGRATQFLVDTGATSVALGRAEAQRMGLDLSAASPVRVQTANGTTQAHRITLSSVRIAEVEVHGVEALVVPHDMPYVLLGNSFLNRFQMKRENDLLVLDRRY</sequence>
<feature type="domain" description="Peptidase A2" evidence="3">
    <location>
        <begin position="119"/>
        <end position="197"/>
    </location>
</feature>
<keyword evidence="4" id="KW-0645">Protease</keyword>
<keyword evidence="1" id="KW-0378">Hydrolase</keyword>
<name>A0A2S5SZB9_9BURK</name>